<evidence type="ECO:0000313" key="4">
    <source>
        <dbReference type="EMBL" id="GMR30701.1"/>
    </source>
</evidence>
<dbReference type="Pfam" id="PF03435">
    <property type="entry name" value="Sacchrp_dh_NADP"/>
    <property type="match status" value="1"/>
</dbReference>
<dbReference type="InterPro" id="IPR051276">
    <property type="entry name" value="Saccharopine_DH-like_oxidrdct"/>
</dbReference>
<organism evidence="4 5">
    <name type="scientific">Pristionchus mayeri</name>
    <dbReference type="NCBI Taxonomy" id="1317129"/>
    <lineage>
        <taxon>Eukaryota</taxon>
        <taxon>Metazoa</taxon>
        <taxon>Ecdysozoa</taxon>
        <taxon>Nematoda</taxon>
        <taxon>Chromadorea</taxon>
        <taxon>Rhabditida</taxon>
        <taxon>Rhabditina</taxon>
        <taxon>Diplogasteromorpha</taxon>
        <taxon>Diplogasteroidea</taxon>
        <taxon>Neodiplogasteridae</taxon>
        <taxon>Pristionchus</taxon>
    </lineage>
</organism>
<accession>A0AAN4Z193</accession>
<dbReference type="GO" id="GO:0005886">
    <property type="term" value="C:plasma membrane"/>
    <property type="evidence" value="ECO:0007669"/>
    <property type="project" value="TreeGrafter"/>
</dbReference>
<dbReference type="GO" id="GO:0009247">
    <property type="term" value="P:glycolipid biosynthetic process"/>
    <property type="evidence" value="ECO:0007669"/>
    <property type="project" value="TreeGrafter"/>
</dbReference>
<sequence length="419" mass="45798">SRYDIVVYGATGVTGVVIVRMLATEELFKGKSIAVAGRNRGKLRWALEEIAQDTGNKDVRDFPIIEADNSNEESLANMAKKAKVIINAVGPYTLYGEAVIRAAVENGANHVDVSAENAFIEGMALKYGDLAKKNGVYIVGACGLCAIPNDLGIDYMKRYFDGTLGYVETCLRLNRGPSGYSFNTATCDSLLLGIQSLCEGGERAVHDALTPQQLPPARHNPPWRCPLTKFKMPSFEGWAMPLVGADKPIVERSQYYDYTVNGKRPVQVATYFSVGSLCQSMLLGLWFFVFGFFAIFSFTRKYLSTYAETLSFGMFKSSGPSREQQKEASFDCFIFGTGWAVGETANWGTPTKKMTLKCHGPDPGYAGASVCLTSSALALLDDKDKLPNGGGVFTTASAFRNTRIFEYMRKMGVSFEVVS</sequence>
<evidence type="ECO:0000259" key="3">
    <source>
        <dbReference type="Pfam" id="PF03435"/>
    </source>
</evidence>
<name>A0AAN4Z193_9BILA</name>
<keyword evidence="5" id="KW-1185">Reference proteome</keyword>
<dbReference type="Gene3D" id="3.40.50.720">
    <property type="entry name" value="NAD(P)-binding Rossmann-like Domain"/>
    <property type="match status" value="1"/>
</dbReference>
<keyword evidence="2" id="KW-0812">Transmembrane</keyword>
<comment type="caution">
    <text evidence="4">The sequence shown here is derived from an EMBL/GenBank/DDBJ whole genome shotgun (WGS) entry which is preliminary data.</text>
</comment>
<dbReference type="FunFam" id="3.40.50.720:FF:000178">
    <property type="entry name" value="Saccharopine dehydrogenase-like oxidoreductase"/>
    <property type="match status" value="1"/>
</dbReference>
<keyword evidence="2" id="KW-1133">Transmembrane helix</keyword>
<evidence type="ECO:0000256" key="1">
    <source>
        <dbReference type="ARBA" id="ARBA00038048"/>
    </source>
</evidence>
<gene>
    <name evidence="4" type="ORF">PMAYCL1PPCAC_00896</name>
</gene>
<keyword evidence="2" id="KW-0472">Membrane</keyword>
<feature type="transmembrane region" description="Helical" evidence="2">
    <location>
        <begin position="271"/>
        <end position="296"/>
    </location>
</feature>
<dbReference type="PANTHER" id="PTHR12286:SF5">
    <property type="entry name" value="SACCHAROPINE DEHYDROGENASE-LIKE OXIDOREDUCTASE"/>
    <property type="match status" value="1"/>
</dbReference>
<dbReference type="InterPro" id="IPR036291">
    <property type="entry name" value="NAD(P)-bd_dom_sf"/>
</dbReference>
<evidence type="ECO:0000256" key="2">
    <source>
        <dbReference type="SAM" id="Phobius"/>
    </source>
</evidence>
<feature type="domain" description="Saccharopine dehydrogenase NADP binding" evidence="3">
    <location>
        <begin position="5"/>
        <end position="139"/>
    </location>
</feature>
<comment type="similarity">
    <text evidence="1">Belongs to the saccharopine dehydrogenase family.</text>
</comment>
<feature type="non-terminal residue" evidence="4">
    <location>
        <position position="1"/>
    </location>
</feature>
<dbReference type="AlphaFoldDB" id="A0AAN4Z193"/>
<dbReference type="Proteomes" id="UP001328107">
    <property type="component" value="Unassembled WGS sequence"/>
</dbReference>
<dbReference type="GO" id="GO:0005739">
    <property type="term" value="C:mitochondrion"/>
    <property type="evidence" value="ECO:0007669"/>
    <property type="project" value="TreeGrafter"/>
</dbReference>
<dbReference type="EMBL" id="BTRK01000001">
    <property type="protein sequence ID" value="GMR30701.1"/>
    <property type="molecule type" value="Genomic_DNA"/>
</dbReference>
<protein>
    <recommendedName>
        <fullName evidence="3">Saccharopine dehydrogenase NADP binding domain-containing protein</fullName>
    </recommendedName>
</protein>
<proteinExistence type="inferred from homology"/>
<dbReference type="InterPro" id="IPR005097">
    <property type="entry name" value="Sacchrp_dh_NADP-bd"/>
</dbReference>
<evidence type="ECO:0000313" key="5">
    <source>
        <dbReference type="Proteomes" id="UP001328107"/>
    </source>
</evidence>
<dbReference type="PANTHER" id="PTHR12286">
    <property type="entry name" value="SACCHAROPINE DEHYDROGENASE-LIKE OXIDOREDUCTASE"/>
    <property type="match status" value="1"/>
</dbReference>
<dbReference type="SUPFAM" id="SSF51735">
    <property type="entry name" value="NAD(P)-binding Rossmann-fold domains"/>
    <property type="match status" value="1"/>
</dbReference>
<dbReference type="GO" id="GO:0005811">
    <property type="term" value="C:lipid droplet"/>
    <property type="evidence" value="ECO:0007669"/>
    <property type="project" value="TreeGrafter"/>
</dbReference>
<reference evidence="5" key="1">
    <citation type="submission" date="2022-10" db="EMBL/GenBank/DDBJ databases">
        <title>Genome assembly of Pristionchus species.</title>
        <authorList>
            <person name="Yoshida K."/>
            <person name="Sommer R.J."/>
        </authorList>
    </citation>
    <scope>NUCLEOTIDE SEQUENCE [LARGE SCALE GENOMIC DNA]</scope>
    <source>
        <strain evidence="5">RS5460</strain>
    </source>
</reference>